<dbReference type="Gene3D" id="3.20.20.330">
    <property type="entry name" value="Homocysteine-binding-like domain"/>
    <property type="match status" value="1"/>
</dbReference>
<keyword evidence="2 8" id="KW-0489">Methyltransferase</keyword>
<dbReference type="Proteomes" id="UP000250918">
    <property type="component" value="Unassembled WGS sequence"/>
</dbReference>
<comment type="caution">
    <text evidence="10">The sequence shown here is derived from an EMBL/GenBank/DDBJ whole genome shotgun (WGS) entry which is preliminary data.</text>
</comment>
<feature type="binding site" evidence="7 8">
    <location>
        <position position="210"/>
    </location>
    <ligand>
        <name>Zn(2+)</name>
        <dbReference type="ChEBI" id="CHEBI:29105"/>
    </ligand>
</feature>
<sequence>MDERVSDLVIFDGAMGTMLLPQSKYRLPCERLNLSHSELVENVHRAYLHAGAQVLRTNSFAANRLSLSRYGLEEETVHINREAVAIAHRASVSVNVKGPVRIAGSIGPVPLSVPEFAMASCTPESVYAEQAEALVGAGVDMLVCETFQTALAVAQVVAAVMPVVRRANRTIPVAVCLTPTVDSAQTADFAASIYDTVVRDSGVGFFGFNCGTGPESIVQSIIALRGRINLPLLALPSAGVPTFTGESAVYPVGIERFCAELSNLVNRSMVAGIGGCCGTTPAYIEALATSVGLRAAN</sequence>
<evidence type="ECO:0000256" key="4">
    <source>
        <dbReference type="ARBA" id="ARBA00022691"/>
    </source>
</evidence>
<evidence type="ECO:0000313" key="10">
    <source>
        <dbReference type="EMBL" id="PWB70444.1"/>
    </source>
</evidence>
<evidence type="ECO:0000256" key="5">
    <source>
        <dbReference type="ARBA" id="ARBA00022723"/>
    </source>
</evidence>
<dbReference type="EMBL" id="PQAP01000143">
    <property type="protein sequence ID" value="PWB70444.1"/>
    <property type="molecule type" value="Genomic_DNA"/>
</dbReference>
<dbReference type="InterPro" id="IPR036589">
    <property type="entry name" value="HCY_dom_sf"/>
</dbReference>
<comment type="similarity">
    <text evidence="1">Belongs to the vitamin-B12 dependent methionine synthase family.</text>
</comment>
<evidence type="ECO:0000256" key="2">
    <source>
        <dbReference type="ARBA" id="ARBA00022603"/>
    </source>
</evidence>
<evidence type="ECO:0000256" key="8">
    <source>
        <dbReference type="PROSITE-ProRule" id="PRU00333"/>
    </source>
</evidence>
<keyword evidence="4" id="KW-0949">S-adenosyl-L-methionine</keyword>
<dbReference type="PANTHER" id="PTHR45833:SF1">
    <property type="entry name" value="METHIONINE SYNTHASE"/>
    <property type="match status" value="1"/>
</dbReference>
<dbReference type="SUPFAM" id="SSF82282">
    <property type="entry name" value="Homocysteine S-methyltransferase"/>
    <property type="match status" value="1"/>
</dbReference>
<evidence type="ECO:0000313" key="11">
    <source>
        <dbReference type="Proteomes" id="UP000250918"/>
    </source>
</evidence>
<dbReference type="GO" id="GO:0050667">
    <property type="term" value="P:homocysteine metabolic process"/>
    <property type="evidence" value="ECO:0007669"/>
    <property type="project" value="TreeGrafter"/>
</dbReference>
<feature type="domain" description="Hcy-binding" evidence="9">
    <location>
        <begin position="1"/>
        <end position="291"/>
    </location>
</feature>
<dbReference type="GO" id="GO:0008705">
    <property type="term" value="F:methionine synthase activity"/>
    <property type="evidence" value="ECO:0007669"/>
    <property type="project" value="TreeGrafter"/>
</dbReference>
<keyword evidence="6" id="KW-0170">Cobalt</keyword>
<keyword evidence="3 8" id="KW-0808">Transferase</keyword>
<dbReference type="GO" id="GO:0008270">
    <property type="term" value="F:zinc ion binding"/>
    <property type="evidence" value="ECO:0007669"/>
    <property type="project" value="InterPro"/>
</dbReference>
<dbReference type="GO" id="GO:0005829">
    <property type="term" value="C:cytosol"/>
    <property type="evidence" value="ECO:0007669"/>
    <property type="project" value="TreeGrafter"/>
</dbReference>
<proteinExistence type="inferred from homology"/>
<organism evidence="10 11">
    <name type="scientific">candidate division GN15 bacterium</name>
    <dbReference type="NCBI Taxonomy" id="2072418"/>
    <lineage>
        <taxon>Bacteria</taxon>
        <taxon>candidate division GN15</taxon>
    </lineage>
</organism>
<gene>
    <name evidence="10" type="ORF">C3F09_09025</name>
</gene>
<dbReference type="AlphaFoldDB" id="A0A855WY90"/>
<evidence type="ECO:0000256" key="1">
    <source>
        <dbReference type="ARBA" id="ARBA00010398"/>
    </source>
</evidence>
<evidence type="ECO:0000256" key="6">
    <source>
        <dbReference type="ARBA" id="ARBA00023285"/>
    </source>
</evidence>
<dbReference type="PANTHER" id="PTHR45833">
    <property type="entry name" value="METHIONINE SYNTHASE"/>
    <property type="match status" value="1"/>
</dbReference>
<feature type="binding site" evidence="7 8">
    <location>
        <position position="277"/>
    </location>
    <ligand>
        <name>Zn(2+)</name>
        <dbReference type="ChEBI" id="CHEBI:29105"/>
    </ligand>
</feature>
<dbReference type="InterPro" id="IPR050554">
    <property type="entry name" value="Met_Synthase/Corrinoid"/>
</dbReference>
<keyword evidence="5 7" id="KW-0479">Metal-binding</keyword>
<comment type="cofactor">
    <cofactor evidence="7">
        <name>Zn(2+)</name>
        <dbReference type="ChEBI" id="CHEBI:29105"/>
    </cofactor>
    <text evidence="7">Binds 1 zinc ion per subunit.</text>
</comment>
<feature type="binding site" evidence="7 8">
    <location>
        <position position="276"/>
    </location>
    <ligand>
        <name>Zn(2+)</name>
        <dbReference type="ChEBI" id="CHEBI:29105"/>
    </ligand>
</feature>
<evidence type="ECO:0000256" key="3">
    <source>
        <dbReference type="ARBA" id="ARBA00022679"/>
    </source>
</evidence>
<dbReference type="GO" id="GO:0032259">
    <property type="term" value="P:methylation"/>
    <property type="evidence" value="ECO:0007669"/>
    <property type="project" value="UniProtKB-KW"/>
</dbReference>
<protein>
    <recommendedName>
        <fullName evidence="9">Hcy-binding domain-containing protein</fullName>
    </recommendedName>
</protein>
<evidence type="ECO:0000256" key="7">
    <source>
        <dbReference type="PIRSR" id="PIRSR037505-2"/>
    </source>
</evidence>
<dbReference type="InterPro" id="IPR003726">
    <property type="entry name" value="HCY_dom"/>
</dbReference>
<dbReference type="InterPro" id="IPR017226">
    <property type="entry name" value="BHMT-like"/>
</dbReference>
<name>A0A855WY90_9BACT</name>
<dbReference type="GO" id="GO:0046653">
    <property type="term" value="P:tetrahydrofolate metabolic process"/>
    <property type="evidence" value="ECO:0007669"/>
    <property type="project" value="TreeGrafter"/>
</dbReference>
<dbReference type="PROSITE" id="PS50970">
    <property type="entry name" value="HCY"/>
    <property type="match status" value="1"/>
</dbReference>
<dbReference type="Pfam" id="PF02574">
    <property type="entry name" value="S-methyl_trans"/>
    <property type="match status" value="1"/>
</dbReference>
<dbReference type="PIRSF" id="PIRSF037505">
    <property type="entry name" value="Betaine_HMT"/>
    <property type="match status" value="1"/>
</dbReference>
<keyword evidence="7 8" id="KW-0862">Zinc</keyword>
<accession>A0A855WY90</accession>
<reference evidence="10 11" key="1">
    <citation type="journal article" date="2018" name="ISME J.">
        <title>A methanotrophic archaeon couples anaerobic oxidation of methane to Fe(III) reduction.</title>
        <authorList>
            <person name="Cai C."/>
            <person name="Leu A.O."/>
            <person name="Xie G.J."/>
            <person name="Guo J."/>
            <person name="Feng Y."/>
            <person name="Zhao J.X."/>
            <person name="Tyson G.W."/>
            <person name="Yuan Z."/>
            <person name="Hu S."/>
        </authorList>
    </citation>
    <scope>NUCLEOTIDE SEQUENCE [LARGE SCALE GENOMIC DNA]</scope>
    <source>
        <strain evidence="10">FeB_12</strain>
    </source>
</reference>
<evidence type="ECO:0000259" key="9">
    <source>
        <dbReference type="PROSITE" id="PS50970"/>
    </source>
</evidence>